<gene>
    <name evidence="3" type="ORF">HMPREF1162_0650</name>
</gene>
<dbReference type="STRING" id="1574624.GCA_001642025_00179"/>
<protein>
    <submittedName>
        <fullName evidence="3">Conserved domain protein</fullName>
    </submittedName>
</protein>
<dbReference type="Gene3D" id="2.40.10.10">
    <property type="entry name" value="Trypsin-like serine proteases"/>
    <property type="match status" value="2"/>
</dbReference>
<accession>F9NUB9</accession>
<organism evidence="3 4">
    <name type="scientific">[Propionibacterium] namnetense SK182B-JCVI</name>
    <dbReference type="NCBI Taxonomy" id="1051006"/>
    <lineage>
        <taxon>Bacteria</taxon>
        <taxon>Bacillati</taxon>
        <taxon>Actinomycetota</taxon>
        <taxon>Actinomycetes</taxon>
        <taxon>Propionibacteriales</taxon>
        <taxon>Propionibacteriaceae</taxon>
        <taxon>Cutibacterium</taxon>
    </lineage>
</organism>
<evidence type="ECO:0000256" key="1">
    <source>
        <dbReference type="SAM" id="MobiDB-lite"/>
    </source>
</evidence>
<evidence type="ECO:0000256" key="2">
    <source>
        <dbReference type="SAM" id="SignalP"/>
    </source>
</evidence>
<reference evidence="3 4" key="1">
    <citation type="submission" date="2011-07" db="EMBL/GenBank/DDBJ databases">
        <title>Genome Sequence of Propionibacterium acnes SK182B-JCVI.</title>
        <authorList>
            <person name="Durkin A.S."/>
            <person name="Madupu R."/>
            <person name="Hostetler J."/>
            <person name="Radune D."/>
            <person name="Torralba M."/>
            <person name="Methe B."/>
            <person name="Sutton G."/>
            <person name="Strausberg R.L."/>
            <person name="Nelson K.E."/>
        </authorList>
    </citation>
    <scope>NUCLEOTIDE SEQUENCE [LARGE SCALE GENOMIC DNA]</scope>
    <source>
        <strain evidence="3 4">SK182B-JCVI</strain>
    </source>
</reference>
<dbReference type="eggNOG" id="COG3591">
    <property type="taxonomic scope" value="Bacteria"/>
</dbReference>
<dbReference type="PATRIC" id="fig|1051006.4.peg.766"/>
<dbReference type="InterPro" id="IPR043504">
    <property type="entry name" value="Peptidase_S1_PA_chymotrypsin"/>
</dbReference>
<name>F9NUB9_9ACTN</name>
<evidence type="ECO:0000313" key="3">
    <source>
        <dbReference type="EMBL" id="EGR97592.1"/>
    </source>
</evidence>
<dbReference type="Proteomes" id="UP000007832">
    <property type="component" value="Unassembled WGS sequence"/>
</dbReference>
<evidence type="ECO:0000313" key="4">
    <source>
        <dbReference type="Proteomes" id="UP000007832"/>
    </source>
</evidence>
<dbReference type="InterPro" id="IPR009003">
    <property type="entry name" value="Peptidase_S1_PA"/>
</dbReference>
<feature type="signal peptide" evidence="2">
    <location>
        <begin position="1"/>
        <end position="26"/>
    </location>
</feature>
<proteinExistence type="predicted"/>
<feature type="compositionally biased region" description="Basic and acidic residues" evidence="1">
    <location>
        <begin position="65"/>
        <end position="77"/>
    </location>
</feature>
<feature type="chain" id="PRO_5003384849" evidence="2">
    <location>
        <begin position="27"/>
        <end position="368"/>
    </location>
</feature>
<feature type="region of interest" description="Disordered" evidence="1">
    <location>
        <begin position="65"/>
        <end position="96"/>
    </location>
</feature>
<dbReference type="EMBL" id="AFUN01000007">
    <property type="protein sequence ID" value="EGR97592.1"/>
    <property type="molecule type" value="Genomic_DNA"/>
</dbReference>
<sequence length="368" mass="40319">MRVNRWLLVALVMMAAWIMPSGVAHADLPNPGRASSVSGDGFVSETPEETMHYWTVARLDAARPLDTPRPHIADGNRRQPLQASPGGSTPTRGQTDRVVGTLFTVNAAKGASYCTASVVRSATRNIIMTASHCDKGSHPLFIPGFIRRRGARIQPFGAYPVERFFKYSNSGSGETAESNLDYMFARVKPCDGRQVQDRVGGFTLTRPSHYHNKGVTVFGYPRADDIARKCVVETRRLSGYNQMIMDCHEFSGGVSGGPWITHYDARAHTGQLIGVTGGKNGGGYTDEESFAPIVDGLTMQLFRDAVNNNAPAKPAPTGPTSVWAAKDAWKHAKLTANGRFTGRRCARCLERWRGKHVRRYDNHPSSRG</sequence>
<dbReference type="AlphaFoldDB" id="F9NUB9"/>
<dbReference type="SUPFAM" id="SSF50494">
    <property type="entry name" value="Trypsin-like serine proteases"/>
    <property type="match status" value="1"/>
</dbReference>
<comment type="caution">
    <text evidence="3">The sequence shown here is derived from an EMBL/GenBank/DDBJ whole genome shotgun (WGS) entry which is preliminary data.</text>
</comment>
<keyword evidence="2" id="KW-0732">Signal</keyword>
<feature type="compositionally biased region" description="Polar residues" evidence="1">
    <location>
        <begin position="79"/>
        <end position="93"/>
    </location>
</feature>